<evidence type="ECO:0008006" key="3">
    <source>
        <dbReference type="Google" id="ProtNLM"/>
    </source>
</evidence>
<proteinExistence type="predicted"/>
<protein>
    <recommendedName>
        <fullName evidence="3">Reverse transcriptase RNase H-like domain-containing protein</fullName>
    </recommendedName>
</protein>
<feature type="non-terminal residue" evidence="1">
    <location>
        <position position="116"/>
    </location>
</feature>
<sequence length="116" mass="12968">MKEDFTRNASLHSINVRELQSAVLGTLIWGPTWAQQHTERRAHVVFWIDNTSAVSWASRQPLAQLYNRLLSLAEFQYSLVCSAEHVRGVHNVMADAGQAALRRSLGTLGSMLRGHA</sequence>
<organism evidence="1 2">
    <name type="scientific">Phytophthora fragariae</name>
    <dbReference type="NCBI Taxonomy" id="53985"/>
    <lineage>
        <taxon>Eukaryota</taxon>
        <taxon>Sar</taxon>
        <taxon>Stramenopiles</taxon>
        <taxon>Oomycota</taxon>
        <taxon>Peronosporomycetes</taxon>
        <taxon>Peronosporales</taxon>
        <taxon>Peronosporaceae</taxon>
        <taxon>Phytophthora</taxon>
    </lineage>
</organism>
<evidence type="ECO:0000313" key="2">
    <source>
        <dbReference type="Proteomes" id="UP000488956"/>
    </source>
</evidence>
<accession>A0A6G0JDE3</accession>
<evidence type="ECO:0000313" key="1">
    <source>
        <dbReference type="EMBL" id="KAE9053266.1"/>
    </source>
</evidence>
<reference evidence="1 2" key="1">
    <citation type="submission" date="2018-09" db="EMBL/GenBank/DDBJ databases">
        <title>Genomic investigation of the strawberry pathogen Phytophthora fragariae indicates pathogenicity is determined by transcriptional variation in three key races.</title>
        <authorList>
            <person name="Adams T.M."/>
            <person name="Armitage A.D."/>
            <person name="Sobczyk M.K."/>
            <person name="Bates H.J."/>
            <person name="Dunwell J.M."/>
            <person name="Nellist C.F."/>
            <person name="Harrison R.J."/>
        </authorList>
    </citation>
    <scope>NUCLEOTIDE SEQUENCE [LARGE SCALE GENOMIC DNA]</scope>
    <source>
        <strain evidence="1 2">ONT-3</strain>
    </source>
</reference>
<gene>
    <name evidence="1" type="ORF">PF010_g32978</name>
</gene>
<dbReference type="Proteomes" id="UP000488956">
    <property type="component" value="Unassembled WGS sequence"/>
</dbReference>
<dbReference type="EMBL" id="QXFX01011288">
    <property type="protein sequence ID" value="KAE9053266.1"/>
    <property type="molecule type" value="Genomic_DNA"/>
</dbReference>
<comment type="caution">
    <text evidence="1">The sequence shown here is derived from an EMBL/GenBank/DDBJ whole genome shotgun (WGS) entry which is preliminary data.</text>
</comment>
<name>A0A6G0JDE3_9STRA</name>
<dbReference type="AlphaFoldDB" id="A0A6G0JDE3"/>